<dbReference type="GeneID" id="18822405"/>
<dbReference type="GO" id="GO:0034354">
    <property type="term" value="P:'de novo' NAD+ biosynthetic process from L-tryptophan"/>
    <property type="evidence" value="ECO:0007669"/>
    <property type="project" value="TreeGrafter"/>
</dbReference>
<dbReference type="GO" id="GO:0046872">
    <property type="term" value="F:metal ion binding"/>
    <property type="evidence" value="ECO:0007669"/>
    <property type="project" value="UniProtKB-KW"/>
</dbReference>
<evidence type="ECO:0008006" key="9">
    <source>
        <dbReference type="Google" id="ProtNLM"/>
    </source>
</evidence>
<dbReference type="Pfam" id="PF01231">
    <property type="entry name" value="IDO"/>
    <property type="match status" value="1"/>
</dbReference>
<dbReference type="EMBL" id="JH971391">
    <property type="protein sequence ID" value="EKM79031.1"/>
    <property type="molecule type" value="Genomic_DNA"/>
</dbReference>
<keyword evidence="3 4" id="KW-0408">Iron</keyword>
<dbReference type="Gene3D" id="1.20.58.480">
    <property type="match status" value="1"/>
</dbReference>
<dbReference type="PANTHER" id="PTHR28657">
    <property type="entry name" value="INDOLEAMINE 2,3-DIOXYGENASE"/>
    <property type="match status" value="1"/>
</dbReference>
<dbReference type="STRING" id="597362.K5WUB1"/>
<evidence type="ECO:0000313" key="7">
    <source>
        <dbReference type="EMBL" id="EKM79031.1"/>
    </source>
</evidence>
<evidence type="ECO:0000256" key="6">
    <source>
        <dbReference type="SAM" id="SignalP"/>
    </source>
</evidence>
<dbReference type="InterPro" id="IPR037217">
    <property type="entry name" value="Trp/Indoleamine_2_3_dOase-like"/>
</dbReference>
<protein>
    <recommendedName>
        <fullName evidence="9">Indoleamine 2,3-dioxygenase</fullName>
    </recommendedName>
</protein>
<evidence type="ECO:0000256" key="2">
    <source>
        <dbReference type="ARBA" id="ARBA00022723"/>
    </source>
</evidence>
<gene>
    <name evidence="7" type="ORF">AGABI1DRAFT_107428</name>
</gene>
<keyword evidence="6" id="KW-0732">Signal</keyword>
<feature type="signal peptide" evidence="6">
    <location>
        <begin position="1"/>
        <end position="17"/>
    </location>
</feature>
<dbReference type="PANTHER" id="PTHR28657:SF5">
    <property type="entry name" value="INDOLEAMINE 2,3-DIOXYGENASE"/>
    <property type="match status" value="1"/>
</dbReference>
<sequence>MHIKLIALIAVATAVIAAPASEGVQADVMDNAGAPENAGTRVSTVARDDHVQAPPKSCDPHQSTRDVPQLVGVFPNDEKPTKIAPAIYIRPASNQQDIDLFSNATSTAHKDFDIDKHTGFVPARRPLVRLPSAWKEWEEARDAAVFARLQLAEVTEKADEKQRDKEKAETEKWRASIRKMSVLSIDELKESKEKLILARHLLTFLLHCYAHTIPTIDPIVIPRSISVPLLQTSKILQHPPVLTYFDENLNNWDCPENGKFPPSINDLRCRTTFTGTTDEAEFHLTLTRIELRGGEALELMRLALVEAVHGNENGPAKVTDYLERATIVIQELREILLRIKNLMDPDLFYNKIRPWLSGGDGDTGGRLWIFEGKDEVGEWPGLSELSGLSAAQSPIIQALDAYLGIESARGKGSYATASGKKPFLERMRSYMALGHRKFLSELRAYPRQIRTYVQTIAEQQGSDSAVVHAYNIAVKALKDLRDSHMVIVTLFVIGPARRVKNEAAAMEAGSAPSARDEGKNDQVKGTGGTELVKFLKGVREQTADAILQFDHD</sequence>
<feature type="chain" id="PRO_5003885824" description="Indoleamine 2,3-dioxygenase" evidence="6">
    <location>
        <begin position="18"/>
        <end position="552"/>
    </location>
</feature>
<feature type="binding site" description="proximal binding residue" evidence="4">
    <location>
        <position position="484"/>
    </location>
    <ligand>
        <name>heme b</name>
        <dbReference type="ChEBI" id="CHEBI:60344"/>
    </ligand>
    <ligandPart>
        <name>Fe</name>
        <dbReference type="ChEBI" id="CHEBI:18248"/>
    </ligandPart>
</feature>
<comment type="similarity">
    <text evidence="1">Belongs to the indoleamine 2,3-dioxygenase family.</text>
</comment>
<evidence type="ECO:0000313" key="8">
    <source>
        <dbReference type="Proteomes" id="UP000008493"/>
    </source>
</evidence>
<accession>K5WUB1</accession>
<proteinExistence type="inferred from homology"/>
<evidence type="ECO:0000256" key="3">
    <source>
        <dbReference type="ARBA" id="ARBA00023004"/>
    </source>
</evidence>
<dbReference type="GO" id="GO:0020037">
    <property type="term" value="F:heme binding"/>
    <property type="evidence" value="ECO:0007669"/>
    <property type="project" value="InterPro"/>
</dbReference>
<feature type="region of interest" description="Disordered" evidence="5">
    <location>
        <begin position="505"/>
        <end position="526"/>
    </location>
</feature>
<evidence type="ECO:0000256" key="5">
    <source>
        <dbReference type="SAM" id="MobiDB-lite"/>
    </source>
</evidence>
<dbReference type="OMA" id="SAWKEWE"/>
<dbReference type="eggNOG" id="ENOG502QV6W">
    <property type="taxonomic scope" value="Eukaryota"/>
</dbReference>
<dbReference type="GO" id="GO:0019441">
    <property type="term" value="P:L-tryptophan catabolic process to kynurenine"/>
    <property type="evidence" value="ECO:0007669"/>
    <property type="project" value="InterPro"/>
</dbReference>
<dbReference type="GO" id="GO:0033754">
    <property type="term" value="F:indoleamine 2,3-dioxygenase activity"/>
    <property type="evidence" value="ECO:0007669"/>
    <property type="project" value="TreeGrafter"/>
</dbReference>
<dbReference type="InParanoid" id="K5WUB1"/>
<evidence type="ECO:0000256" key="4">
    <source>
        <dbReference type="PIRSR" id="PIRSR600898-1"/>
    </source>
</evidence>
<dbReference type="SUPFAM" id="SSF140959">
    <property type="entry name" value="Indolic compounds 2,3-dioxygenase-like"/>
    <property type="match status" value="1"/>
</dbReference>
<dbReference type="GO" id="GO:0005737">
    <property type="term" value="C:cytoplasm"/>
    <property type="evidence" value="ECO:0007669"/>
    <property type="project" value="TreeGrafter"/>
</dbReference>
<dbReference type="RefSeq" id="XP_007330780.1">
    <property type="nucleotide sequence ID" value="XM_007330718.1"/>
</dbReference>
<keyword evidence="8" id="KW-1185">Reference proteome</keyword>
<name>K5WUB1_AGABU</name>
<organism evidence="7 8">
    <name type="scientific">Agaricus bisporus var. burnettii (strain JB137-S8 / ATCC MYA-4627 / FGSC 10392)</name>
    <name type="common">White button mushroom</name>
    <dbReference type="NCBI Taxonomy" id="597362"/>
    <lineage>
        <taxon>Eukaryota</taxon>
        <taxon>Fungi</taxon>
        <taxon>Dikarya</taxon>
        <taxon>Basidiomycota</taxon>
        <taxon>Agaricomycotina</taxon>
        <taxon>Agaricomycetes</taxon>
        <taxon>Agaricomycetidae</taxon>
        <taxon>Agaricales</taxon>
        <taxon>Agaricineae</taxon>
        <taxon>Agaricaceae</taxon>
        <taxon>Agaricus</taxon>
    </lineage>
</organism>
<dbReference type="KEGG" id="abp:AGABI1DRAFT107428"/>
<evidence type="ECO:0000256" key="1">
    <source>
        <dbReference type="ARBA" id="ARBA00007119"/>
    </source>
</evidence>
<keyword evidence="2 4" id="KW-0479">Metal-binding</keyword>
<reference evidence="8" key="1">
    <citation type="journal article" date="2012" name="Proc. Natl. Acad. Sci. U.S.A.">
        <title>Genome sequence of the button mushroom Agaricus bisporus reveals mechanisms governing adaptation to a humic-rich ecological niche.</title>
        <authorList>
            <person name="Morin E."/>
            <person name="Kohler A."/>
            <person name="Baker A.R."/>
            <person name="Foulongne-Oriol M."/>
            <person name="Lombard V."/>
            <person name="Nagy L.G."/>
            <person name="Ohm R.A."/>
            <person name="Patyshakuliyeva A."/>
            <person name="Brun A."/>
            <person name="Aerts A.L."/>
            <person name="Bailey A.M."/>
            <person name="Billette C."/>
            <person name="Coutinho P.M."/>
            <person name="Deakin G."/>
            <person name="Doddapaneni H."/>
            <person name="Floudas D."/>
            <person name="Grimwood J."/>
            <person name="Hilden K."/>
            <person name="Kuees U."/>
            <person name="LaButti K.M."/>
            <person name="Lapidus A."/>
            <person name="Lindquist E.A."/>
            <person name="Lucas S.M."/>
            <person name="Murat C."/>
            <person name="Riley R.W."/>
            <person name="Salamov A.A."/>
            <person name="Schmutz J."/>
            <person name="Subramanian V."/>
            <person name="Woesten H.A.B."/>
            <person name="Xu J."/>
            <person name="Eastwood D.C."/>
            <person name="Foster G.D."/>
            <person name="Sonnenberg A.S."/>
            <person name="Cullen D."/>
            <person name="de Vries R.P."/>
            <person name="Lundell T."/>
            <person name="Hibbett D.S."/>
            <person name="Henrissat B."/>
            <person name="Burton K.S."/>
            <person name="Kerrigan R.W."/>
            <person name="Challen M.P."/>
            <person name="Grigoriev I.V."/>
            <person name="Martin F."/>
        </authorList>
    </citation>
    <scope>NUCLEOTIDE SEQUENCE [LARGE SCALE GENOMIC DNA]</scope>
    <source>
        <strain evidence="8">JB137-S8 / ATCC MYA-4627 / FGSC 10392</strain>
    </source>
</reference>
<dbReference type="AlphaFoldDB" id="K5WUB1"/>
<keyword evidence="4" id="KW-0349">Heme</keyword>
<dbReference type="OrthoDB" id="540174at2759"/>
<dbReference type="HOGENOM" id="CLU_010089_2_0_1"/>
<dbReference type="Proteomes" id="UP000008493">
    <property type="component" value="Unassembled WGS sequence"/>
</dbReference>
<dbReference type="InterPro" id="IPR000898">
    <property type="entry name" value="Indolamine_dOase"/>
</dbReference>